<proteinExistence type="inferred from homology"/>
<sequence>MLNERILITGSKGFVGNSLTSLLKSKSFEVFDVGSSNTLNLCDWEAVKNIPKSEIIVHLASKSFVPDSFKTPLSFYNNNILSTLNILEKAKIDGAKVIFFSTYVYGTPIYLPIDENHHKSPKNPYTQSKLIGEELCEAYFRDFGVPVTIFRPFNIYGAGQKFPFFIPTVISQINNKAIQLNDSRPKRDFIYIDDVVEAVHLSIIDNDKFFRIYNLGSGVSTSIKDIVDAIINLSQSKARVHFTNEIRQGEILDTIADISKIQNELNWKPKISITRGLRLTIEYFKKNRDT</sequence>
<gene>
    <name evidence="3" type="ORF">FW778_05470</name>
</gene>
<dbReference type="EMBL" id="VYQF01000001">
    <property type="protein sequence ID" value="KAA9041475.1"/>
    <property type="molecule type" value="Genomic_DNA"/>
</dbReference>
<name>A0A5J5IK65_9BACT</name>
<feature type="domain" description="NAD-dependent epimerase/dehydratase" evidence="2">
    <location>
        <begin position="6"/>
        <end position="216"/>
    </location>
</feature>
<organism evidence="3 4">
    <name type="scientific">Ginsengibacter hankyongi</name>
    <dbReference type="NCBI Taxonomy" id="2607284"/>
    <lineage>
        <taxon>Bacteria</taxon>
        <taxon>Pseudomonadati</taxon>
        <taxon>Bacteroidota</taxon>
        <taxon>Chitinophagia</taxon>
        <taxon>Chitinophagales</taxon>
        <taxon>Chitinophagaceae</taxon>
        <taxon>Ginsengibacter</taxon>
    </lineage>
</organism>
<dbReference type="AlphaFoldDB" id="A0A5J5IK65"/>
<evidence type="ECO:0000259" key="2">
    <source>
        <dbReference type="Pfam" id="PF01370"/>
    </source>
</evidence>
<dbReference type="PANTHER" id="PTHR43000">
    <property type="entry name" value="DTDP-D-GLUCOSE 4,6-DEHYDRATASE-RELATED"/>
    <property type="match status" value="1"/>
</dbReference>
<accession>A0A5J5IK65</accession>
<evidence type="ECO:0000313" key="4">
    <source>
        <dbReference type="Proteomes" id="UP000326903"/>
    </source>
</evidence>
<dbReference type="SUPFAM" id="SSF51735">
    <property type="entry name" value="NAD(P)-binding Rossmann-fold domains"/>
    <property type="match status" value="1"/>
</dbReference>
<dbReference type="Proteomes" id="UP000326903">
    <property type="component" value="Unassembled WGS sequence"/>
</dbReference>
<dbReference type="PRINTS" id="PR01713">
    <property type="entry name" value="NUCEPIMERASE"/>
</dbReference>
<dbReference type="InterPro" id="IPR036291">
    <property type="entry name" value="NAD(P)-bd_dom_sf"/>
</dbReference>
<evidence type="ECO:0000313" key="3">
    <source>
        <dbReference type="EMBL" id="KAA9041475.1"/>
    </source>
</evidence>
<evidence type="ECO:0000256" key="1">
    <source>
        <dbReference type="ARBA" id="ARBA00007637"/>
    </source>
</evidence>
<comment type="caution">
    <text evidence="3">The sequence shown here is derived from an EMBL/GenBank/DDBJ whole genome shotgun (WGS) entry which is preliminary data.</text>
</comment>
<dbReference type="InterPro" id="IPR001509">
    <property type="entry name" value="Epimerase_deHydtase"/>
</dbReference>
<keyword evidence="4" id="KW-1185">Reference proteome</keyword>
<comment type="similarity">
    <text evidence="1">Belongs to the NAD(P)-dependent epimerase/dehydratase family.</text>
</comment>
<reference evidence="3 4" key="1">
    <citation type="submission" date="2019-09" db="EMBL/GenBank/DDBJ databases">
        <title>Draft genome sequence of Ginsengibacter sp. BR5-29.</title>
        <authorList>
            <person name="Im W.-T."/>
        </authorList>
    </citation>
    <scope>NUCLEOTIDE SEQUENCE [LARGE SCALE GENOMIC DNA]</scope>
    <source>
        <strain evidence="3 4">BR5-29</strain>
    </source>
</reference>
<dbReference type="Gene3D" id="3.90.25.10">
    <property type="entry name" value="UDP-galactose 4-epimerase, domain 1"/>
    <property type="match status" value="1"/>
</dbReference>
<protein>
    <submittedName>
        <fullName evidence="3">NAD-dependent epimerase/dehydratase family protein</fullName>
    </submittedName>
</protein>
<dbReference type="Pfam" id="PF01370">
    <property type="entry name" value="Epimerase"/>
    <property type="match status" value="1"/>
</dbReference>
<dbReference type="Gene3D" id="3.40.50.720">
    <property type="entry name" value="NAD(P)-binding Rossmann-like Domain"/>
    <property type="match status" value="1"/>
</dbReference>